<dbReference type="EMBL" id="SJPG01000001">
    <property type="protein sequence ID" value="TWT60418.1"/>
    <property type="molecule type" value="Genomic_DNA"/>
</dbReference>
<keyword evidence="2" id="KW-1185">Reference proteome</keyword>
<evidence type="ECO:0008006" key="3">
    <source>
        <dbReference type="Google" id="ProtNLM"/>
    </source>
</evidence>
<sequence length="433" mass="47228">MAMHKTCDGAKRRDFLKVGALGFAGLSLSQYLNIAQAGAVKSTAKAKSAIFINLPGGPSHMDTFDLKPDAPAEYRGEFNPIDTNVPGIQICEHLPELAKVMDKFVILKGVSHTLAAHQLGSEYVNTGNRPLPSLEFPGYGAVISKERPTIPELPPFVSIPNTNQRPGYLGVQYAPLHTGSTPRVGQPYSVRGLDLRNGITVSDIERRKNLRGDLDTAFSSFEQQNDLLRGLDRFSQQAYDMVTSPQARNAFDVSKESPEYSQMFGESPFGQSCLLATRLIDSGVRFVSVSTGGWDTHRDGWNNLKTRLLPPLDQGLAALFKGLEMKGLLEETAVLVTGEFGRTPKINNERVGRDHYPRAMFMLMAGGGISGGRVIGASDDKALGPLNEAITPDDVAASYYHALGINHEQEYHTSTGRPVMIVRDGHVINELFT</sequence>
<dbReference type="OrthoDB" id="127333at2"/>
<proteinExistence type="predicted"/>
<name>A0A5C5XCA0_9PLAN</name>
<dbReference type="InterPro" id="IPR010869">
    <property type="entry name" value="DUF1501"/>
</dbReference>
<dbReference type="AlphaFoldDB" id="A0A5C5XCA0"/>
<dbReference type="Pfam" id="PF07394">
    <property type="entry name" value="DUF1501"/>
    <property type="match status" value="1"/>
</dbReference>
<dbReference type="SUPFAM" id="SSF53649">
    <property type="entry name" value="Alkaline phosphatase-like"/>
    <property type="match status" value="1"/>
</dbReference>
<evidence type="ECO:0000313" key="1">
    <source>
        <dbReference type="EMBL" id="TWT60418.1"/>
    </source>
</evidence>
<comment type="caution">
    <text evidence="1">The sequence shown here is derived from an EMBL/GenBank/DDBJ whole genome shotgun (WGS) entry which is preliminary data.</text>
</comment>
<dbReference type="InterPro" id="IPR006311">
    <property type="entry name" value="TAT_signal"/>
</dbReference>
<dbReference type="PANTHER" id="PTHR43737:SF1">
    <property type="entry name" value="DUF1501 DOMAIN-CONTAINING PROTEIN"/>
    <property type="match status" value="1"/>
</dbReference>
<dbReference type="RefSeq" id="WP_146502546.1">
    <property type="nucleotide sequence ID" value="NZ_SJPG01000001.1"/>
</dbReference>
<dbReference type="PANTHER" id="PTHR43737">
    <property type="entry name" value="BLL7424 PROTEIN"/>
    <property type="match status" value="1"/>
</dbReference>
<reference evidence="1 2" key="1">
    <citation type="submission" date="2019-02" db="EMBL/GenBank/DDBJ databases">
        <title>Deep-cultivation of Planctomycetes and their phenomic and genomic characterization uncovers novel biology.</title>
        <authorList>
            <person name="Wiegand S."/>
            <person name="Jogler M."/>
            <person name="Boedeker C."/>
            <person name="Pinto D."/>
            <person name="Vollmers J."/>
            <person name="Rivas-Marin E."/>
            <person name="Kohn T."/>
            <person name="Peeters S.H."/>
            <person name="Heuer A."/>
            <person name="Rast P."/>
            <person name="Oberbeckmann S."/>
            <person name="Bunk B."/>
            <person name="Jeske O."/>
            <person name="Meyerdierks A."/>
            <person name="Storesund J.E."/>
            <person name="Kallscheuer N."/>
            <person name="Luecker S."/>
            <person name="Lage O.M."/>
            <person name="Pohl T."/>
            <person name="Merkel B.J."/>
            <person name="Hornburger P."/>
            <person name="Mueller R.-W."/>
            <person name="Bruemmer F."/>
            <person name="Labrenz M."/>
            <person name="Spormann A.M."/>
            <person name="Op Den Camp H."/>
            <person name="Overmann J."/>
            <person name="Amann R."/>
            <person name="Jetten M.S.M."/>
            <person name="Mascher T."/>
            <person name="Medema M.H."/>
            <person name="Devos D.P."/>
            <person name="Kaster A.-K."/>
            <person name="Ovreas L."/>
            <person name="Rohde M."/>
            <person name="Galperin M.Y."/>
            <person name="Jogler C."/>
        </authorList>
    </citation>
    <scope>NUCLEOTIDE SEQUENCE [LARGE SCALE GENOMIC DNA]</scope>
    <source>
        <strain evidence="1 2">Pan54</strain>
    </source>
</reference>
<evidence type="ECO:0000313" key="2">
    <source>
        <dbReference type="Proteomes" id="UP000316095"/>
    </source>
</evidence>
<organism evidence="1 2">
    <name type="scientific">Rubinisphaera italica</name>
    <dbReference type="NCBI Taxonomy" id="2527969"/>
    <lineage>
        <taxon>Bacteria</taxon>
        <taxon>Pseudomonadati</taxon>
        <taxon>Planctomycetota</taxon>
        <taxon>Planctomycetia</taxon>
        <taxon>Planctomycetales</taxon>
        <taxon>Planctomycetaceae</taxon>
        <taxon>Rubinisphaera</taxon>
    </lineage>
</organism>
<dbReference type="PROSITE" id="PS51318">
    <property type="entry name" value="TAT"/>
    <property type="match status" value="1"/>
</dbReference>
<gene>
    <name evidence="1" type="ORF">Pan54_11320</name>
</gene>
<accession>A0A5C5XCA0</accession>
<protein>
    <recommendedName>
        <fullName evidence="3">DUF1501 domain-containing protein</fullName>
    </recommendedName>
</protein>
<dbReference type="Proteomes" id="UP000316095">
    <property type="component" value="Unassembled WGS sequence"/>
</dbReference>
<dbReference type="InterPro" id="IPR017850">
    <property type="entry name" value="Alkaline_phosphatase_core_sf"/>
</dbReference>